<dbReference type="PANTHER" id="PTHR36974:SF1">
    <property type="entry name" value="DOXX FAMILY MEMBRANE PROTEIN"/>
    <property type="match status" value="1"/>
</dbReference>
<accession>A0A2S7IRE6</accession>
<evidence type="ECO:0000313" key="2">
    <source>
        <dbReference type="EMBL" id="PQA60291.1"/>
    </source>
</evidence>
<feature type="transmembrane region" description="Helical" evidence="1">
    <location>
        <begin position="33"/>
        <end position="54"/>
    </location>
</feature>
<dbReference type="AlphaFoldDB" id="A0A2S7IRE6"/>
<feature type="transmembrane region" description="Helical" evidence="1">
    <location>
        <begin position="129"/>
        <end position="147"/>
    </location>
</feature>
<protein>
    <recommendedName>
        <fullName evidence="4">DoxX family protein</fullName>
    </recommendedName>
</protein>
<dbReference type="EMBL" id="PTRA01000001">
    <property type="protein sequence ID" value="PQA60291.1"/>
    <property type="molecule type" value="Genomic_DNA"/>
</dbReference>
<feature type="transmembrane region" description="Helical" evidence="1">
    <location>
        <begin position="66"/>
        <end position="85"/>
    </location>
</feature>
<organism evidence="2 3">
    <name type="scientific">Siphonobacter curvatus</name>
    <dbReference type="NCBI Taxonomy" id="2094562"/>
    <lineage>
        <taxon>Bacteria</taxon>
        <taxon>Pseudomonadati</taxon>
        <taxon>Bacteroidota</taxon>
        <taxon>Cytophagia</taxon>
        <taxon>Cytophagales</taxon>
        <taxon>Cytophagaceae</taxon>
        <taxon>Siphonobacter</taxon>
    </lineage>
</organism>
<comment type="caution">
    <text evidence="2">The sequence shown here is derived from an EMBL/GenBank/DDBJ whole genome shotgun (WGS) entry which is preliminary data.</text>
</comment>
<keyword evidence="3" id="KW-1185">Reference proteome</keyword>
<keyword evidence="1" id="KW-0472">Membrane</keyword>
<dbReference type="RefSeq" id="WP_102201557.1">
    <property type="nucleotide sequence ID" value="NZ_PTRA01000001.1"/>
</dbReference>
<gene>
    <name evidence="2" type="ORF">C5O19_11935</name>
</gene>
<dbReference type="Proteomes" id="UP000239590">
    <property type="component" value="Unassembled WGS sequence"/>
</dbReference>
<evidence type="ECO:0008006" key="4">
    <source>
        <dbReference type="Google" id="ProtNLM"/>
    </source>
</evidence>
<name>A0A2S7IRE6_9BACT</name>
<dbReference type="PANTHER" id="PTHR36974">
    <property type="entry name" value="MEMBRANE PROTEIN-RELATED"/>
    <property type="match status" value="1"/>
</dbReference>
<evidence type="ECO:0000256" key="1">
    <source>
        <dbReference type="SAM" id="Phobius"/>
    </source>
</evidence>
<evidence type="ECO:0000313" key="3">
    <source>
        <dbReference type="Proteomes" id="UP000239590"/>
    </source>
</evidence>
<feature type="transmembrane region" description="Helical" evidence="1">
    <location>
        <begin position="91"/>
        <end position="109"/>
    </location>
</feature>
<keyword evidence="1" id="KW-1133">Transmembrane helix</keyword>
<reference evidence="3" key="1">
    <citation type="submission" date="2018-02" db="EMBL/GenBank/DDBJ databases">
        <title>Genome sequencing of Solimonas sp. HR-BB.</title>
        <authorList>
            <person name="Lee Y."/>
            <person name="Jeon C.O."/>
        </authorList>
    </citation>
    <scope>NUCLEOTIDE SEQUENCE [LARGE SCALE GENOMIC DNA]</scope>
    <source>
        <strain evidence="3">HR-U</strain>
    </source>
</reference>
<dbReference type="OrthoDB" id="673526at2"/>
<proteinExistence type="predicted"/>
<keyword evidence="1" id="KW-0812">Transmembrane</keyword>
<sequence length="148" mass="17080">MKPFLVLLSFTLITLIGVWLSSGAWHLRFAANVGMSVMLLFTALGHFVFWKGMSLMLPPFIPFRKVIVWATGVLEIAAAMGLLFPTFRHTTAVWLIIFFILIFPANVYAALQRVDYQKATYTGPGTDYLWLRTALQFFFIVWVWFFSW</sequence>